<proteinExistence type="inferred from homology"/>
<dbReference type="RefSeq" id="WP_114437628.1">
    <property type="nucleotide sequence ID" value="NZ_QPIZ01000022.1"/>
</dbReference>
<dbReference type="SFLD" id="SFLDG01129">
    <property type="entry name" value="C1.5:_HAD__Beta-PGM__Phosphata"/>
    <property type="match status" value="1"/>
</dbReference>
<dbReference type="SFLD" id="SFLDS00003">
    <property type="entry name" value="Haloacid_Dehalogenase"/>
    <property type="match status" value="1"/>
</dbReference>
<keyword evidence="3" id="KW-1185">Reference proteome</keyword>
<dbReference type="InterPro" id="IPR010976">
    <property type="entry name" value="B-phosphoglucomutase_hydrolase"/>
</dbReference>
<dbReference type="InterPro" id="IPR023198">
    <property type="entry name" value="PGP-like_dom2"/>
</dbReference>
<dbReference type="InterPro" id="IPR051806">
    <property type="entry name" value="HAD-like_SPP"/>
</dbReference>
<comment type="caution">
    <text evidence="2">The sequence shown here is derived from an EMBL/GenBank/DDBJ whole genome shotgun (WGS) entry which is preliminary data.</text>
</comment>
<dbReference type="NCBIfam" id="TIGR01509">
    <property type="entry name" value="HAD-SF-IA-v3"/>
    <property type="match status" value="1"/>
</dbReference>
<name>A0A368UQE2_9BACT</name>
<gene>
    <name evidence="2" type="ORF">DFO77_12225</name>
</gene>
<dbReference type="Gene3D" id="1.10.150.240">
    <property type="entry name" value="Putative phosphatase, domain 2"/>
    <property type="match status" value="1"/>
</dbReference>
<dbReference type="InterPro" id="IPR023214">
    <property type="entry name" value="HAD_sf"/>
</dbReference>
<dbReference type="InterPro" id="IPR041492">
    <property type="entry name" value="HAD_2"/>
</dbReference>
<dbReference type="AlphaFoldDB" id="A0A368UQE2"/>
<dbReference type="Gene3D" id="3.40.50.1000">
    <property type="entry name" value="HAD superfamily/HAD-like"/>
    <property type="match status" value="1"/>
</dbReference>
<sequence length="202" mass="22605">MQKIEIHPGIKGLIFDLDGTIADTMPAHFIAWRDTLKKHRIDFTIDLFMELAGIPLYGTVEKLNGMFNKSIDPVQMGEEKEDIFRATIHKTKVIEPVADIIRKYHGKLPMSVGTGGQRSIAEQTLKVVGMDSYFDILVTSDDITHPKPHPETFLRCAEQMGIAPHECQVFEDGVLGMNAAREAGMKVTDVTKYYEVTIGQEA</sequence>
<evidence type="ECO:0000313" key="2">
    <source>
        <dbReference type="EMBL" id="RCW30375.1"/>
    </source>
</evidence>
<dbReference type="InterPro" id="IPR006439">
    <property type="entry name" value="HAD-SF_hydro_IA"/>
</dbReference>
<evidence type="ECO:0000313" key="3">
    <source>
        <dbReference type="Proteomes" id="UP000252733"/>
    </source>
</evidence>
<dbReference type="Pfam" id="PF13419">
    <property type="entry name" value="HAD_2"/>
    <property type="match status" value="1"/>
</dbReference>
<dbReference type="SUPFAM" id="SSF56784">
    <property type="entry name" value="HAD-like"/>
    <property type="match status" value="1"/>
</dbReference>
<accession>A0A368UQE2</accession>
<dbReference type="PANTHER" id="PTHR43481:SF4">
    <property type="entry name" value="GLYCEROL-1-PHOSPHATE PHOSPHOHYDROLASE 1-RELATED"/>
    <property type="match status" value="1"/>
</dbReference>
<evidence type="ECO:0000256" key="1">
    <source>
        <dbReference type="ARBA" id="ARBA00006171"/>
    </source>
</evidence>
<comment type="similarity">
    <text evidence="1">Belongs to the HAD-like hydrolase superfamily. CbbY/CbbZ/Gph/YieH family.</text>
</comment>
<dbReference type="EMBL" id="QPIZ01000022">
    <property type="protein sequence ID" value="RCW30375.1"/>
    <property type="molecule type" value="Genomic_DNA"/>
</dbReference>
<dbReference type="GO" id="GO:0050308">
    <property type="term" value="F:sugar-phosphatase activity"/>
    <property type="evidence" value="ECO:0007669"/>
    <property type="project" value="TreeGrafter"/>
</dbReference>
<keyword evidence="2" id="KW-0378">Hydrolase</keyword>
<dbReference type="Proteomes" id="UP000252733">
    <property type="component" value="Unassembled WGS sequence"/>
</dbReference>
<dbReference type="PANTHER" id="PTHR43481">
    <property type="entry name" value="FRUCTOSE-1-PHOSPHATE PHOSPHATASE"/>
    <property type="match status" value="1"/>
</dbReference>
<dbReference type="CDD" id="cd07505">
    <property type="entry name" value="HAD_BPGM-like"/>
    <property type="match status" value="1"/>
</dbReference>
<reference evidence="2 3" key="1">
    <citation type="submission" date="2018-07" db="EMBL/GenBank/DDBJ databases">
        <title>Freshwater and sediment microbial communities from various areas in North America, analyzing microbe dynamics in response to fracking.</title>
        <authorList>
            <person name="Lamendella R."/>
        </authorList>
    </citation>
    <scope>NUCLEOTIDE SEQUENCE [LARGE SCALE GENOMIC DNA]</scope>
    <source>
        <strain evidence="2 3">160A</strain>
    </source>
</reference>
<organism evidence="2 3">
    <name type="scientific">Marinilabilia salmonicolor</name>
    <dbReference type="NCBI Taxonomy" id="989"/>
    <lineage>
        <taxon>Bacteria</taxon>
        <taxon>Pseudomonadati</taxon>
        <taxon>Bacteroidota</taxon>
        <taxon>Bacteroidia</taxon>
        <taxon>Marinilabiliales</taxon>
        <taxon>Marinilabiliaceae</taxon>
        <taxon>Marinilabilia</taxon>
    </lineage>
</organism>
<protein>
    <submittedName>
        <fullName evidence="2">HAD superfamily hydrolase (TIGR01509 family)/beta-phosphoglucomutase family hydrolase</fullName>
    </submittedName>
</protein>
<dbReference type="InterPro" id="IPR036412">
    <property type="entry name" value="HAD-like_sf"/>
</dbReference>
<dbReference type="NCBIfam" id="TIGR02009">
    <property type="entry name" value="PGMB-YQAB-SF"/>
    <property type="match status" value="1"/>
</dbReference>